<dbReference type="PANTHER" id="PTHR34596">
    <property type="entry name" value="CHITOPORIN"/>
    <property type="match status" value="1"/>
</dbReference>
<accession>A0A2W0EXG6</accession>
<evidence type="ECO:0000256" key="3">
    <source>
        <dbReference type="ARBA" id="ARBA00022729"/>
    </source>
</evidence>
<name>A0A2W0EXG6_PSEJE</name>
<comment type="similarity">
    <text evidence="1">Belongs to the outer membrane porin (Opr) (TC 1.B.25) family.</text>
</comment>
<evidence type="ECO:0000256" key="1">
    <source>
        <dbReference type="ARBA" id="ARBA00009075"/>
    </source>
</evidence>
<evidence type="ECO:0000313" key="5">
    <source>
        <dbReference type="Proteomes" id="UP000247437"/>
    </source>
</evidence>
<dbReference type="GO" id="GO:0016020">
    <property type="term" value="C:membrane"/>
    <property type="evidence" value="ECO:0007669"/>
    <property type="project" value="InterPro"/>
</dbReference>
<dbReference type="Proteomes" id="UP000247437">
    <property type="component" value="Unassembled WGS sequence"/>
</dbReference>
<evidence type="ECO:0000313" key="4">
    <source>
        <dbReference type="EMBL" id="PYY72507.1"/>
    </source>
</evidence>
<dbReference type="InterPro" id="IPR005318">
    <property type="entry name" value="OM_porin_bac"/>
</dbReference>
<gene>
    <name evidence="4" type="ORF">CRX42_00755</name>
</gene>
<comment type="caution">
    <text evidence="4">The sequence shown here is derived from an EMBL/GenBank/DDBJ whole genome shotgun (WGS) entry which is preliminary data.</text>
</comment>
<dbReference type="Gene3D" id="2.40.160.10">
    <property type="entry name" value="Porin"/>
    <property type="match status" value="1"/>
</dbReference>
<keyword evidence="2" id="KW-0813">Transport</keyword>
<dbReference type="Pfam" id="PF03573">
    <property type="entry name" value="OprD"/>
    <property type="match status" value="1"/>
</dbReference>
<dbReference type="AlphaFoldDB" id="A0A2W0EXG6"/>
<evidence type="ECO:0000256" key="2">
    <source>
        <dbReference type="ARBA" id="ARBA00022448"/>
    </source>
</evidence>
<dbReference type="OrthoDB" id="6759120at2"/>
<keyword evidence="3" id="KW-0732">Signal</keyword>
<sequence length="515" mass="55818">MTDSAYQAVTRFFDHLVWFAGMRCCTATVCSNKTLTSCYWLFDHYAYQSQLKMECISVVLSSRLPTLITKTNICEVYMRQSSYLYLVTSIGLLMANTVIAGEQTEPSGFIEDSHLNILLRNYYRHQTGDLGSQRDWVQGAMMNFTSGYTAGTIGIGFDAFAYGAVKLDGGSGRIGSPTVPFDSDGEPAHEYSRAGGSIKLKHSNTVLQVGALKPQVPVFAIGNYYILDQTANGWMISSDDIDKLSLTAGRFTSGTGFISTAHDGELGLAYAGVNTRSVTYAGGRYAYSDQFSVSAYGSEYKDVMNQYYLNSNLILPLSTDKSLTFDFNLYRSLDSGAGKAGPINLTTASLSSALSAGAHTYTIGFQVNDGDQPQDYAAIGGTSPGVAAGKYSQGIYLANAAEISDFNAPNEKTVSLRYDLNGSAYGMDGWSMSVKQVFGRGIDGSKTSTKSAYFGLYGKDETERETDAYLTYAVQSGSLRGLKTSLIQSWHSGAPSTGGDLMQTRLFFDYPLDLF</sequence>
<dbReference type="InterPro" id="IPR023614">
    <property type="entry name" value="Porin_dom_sf"/>
</dbReference>
<proteinExistence type="inferred from homology"/>
<reference evidence="4 5" key="1">
    <citation type="journal article" date="2018" name="Appl. Microbiol. Biotechnol.">
        <title>Characterization of the caprolactam degradation pathway in Pseudomonas jessenii using mass spectrometry-based proteomics.</title>
        <authorList>
            <person name="Otzen M."/>
            <person name="Palacio C."/>
            <person name="Janssen D.B."/>
        </authorList>
    </citation>
    <scope>NUCLEOTIDE SEQUENCE [LARGE SCALE GENOMIC DNA]</scope>
    <source>
        <strain evidence="4 5">GO3</strain>
    </source>
</reference>
<dbReference type="RefSeq" id="WP_110656827.1">
    <property type="nucleotide sequence ID" value="NZ_PDLL01000003.1"/>
</dbReference>
<dbReference type="EMBL" id="PDLL01000003">
    <property type="protein sequence ID" value="PYY72507.1"/>
    <property type="molecule type" value="Genomic_DNA"/>
</dbReference>
<protein>
    <submittedName>
        <fullName evidence="4">Outer membrane porin, OprD family</fullName>
    </submittedName>
</protein>
<organism evidence="4 5">
    <name type="scientific">Pseudomonas jessenii</name>
    <dbReference type="NCBI Taxonomy" id="77298"/>
    <lineage>
        <taxon>Bacteria</taxon>
        <taxon>Pseudomonadati</taxon>
        <taxon>Pseudomonadota</taxon>
        <taxon>Gammaproteobacteria</taxon>
        <taxon>Pseudomonadales</taxon>
        <taxon>Pseudomonadaceae</taxon>
        <taxon>Pseudomonas</taxon>
    </lineage>
</organism>
<dbReference type="PANTHER" id="PTHR34596:SF2">
    <property type="entry name" value="CHITOPORIN"/>
    <property type="match status" value="1"/>
</dbReference>
<dbReference type="GO" id="GO:0015288">
    <property type="term" value="F:porin activity"/>
    <property type="evidence" value="ECO:0007669"/>
    <property type="project" value="TreeGrafter"/>
</dbReference>